<proteinExistence type="predicted"/>
<comment type="caution">
    <text evidence="2">The sequence shown here is derived from an EMBL/GenBank/DDBJ whole genome shotgun (WGS) entry which is preliminary data.</text>
</comment>
<sequence length="215" mass="23523">MNWVFRTLSTSVGKKQLMAITGLLFLLFLTTHLLGNLSVYGGPAAFVQYAVGLHALGKLLVVAEVGLLVALIVHVSMAVVLFLENRWARPVKYAVDQSGGGRTFSSQTMPYTGLLILGFIGVHLATFSHHFVDQTTRNIFQIATAVLSQPIYFAIYMIGVIVVAFHVRHGLWSAFQTVGANHPKYMPFIQKFSIVFAVIVAIGFGSLPFAILALR</sequence>
<gene>
    <name evidence="2" type="ORF">ENW96_11775</name>
</gene>
<name>A0A7C3V8V3_9BACT</name>
<keyword evidence="1" id="KW-1133">Transmembrane helix</keyword>
<dbReference type="NCBIfam" id="TIGR02046">
    <property type="entry name" value="sdhC_b558_fam"/>
    <property type="match status" value="1"/>
</dbReference>
<reference evidence="2" key="1">
    <citation type="journal article" date="2020" name="mSystems">
        <title>Genome- and Community-Level Interaction Insights into Carbon Utilization and Element Cycling Functions of Hydrothermarchaeota in Hydrothermal Sediment.</title>
        <authorList>
            <person name="Zhou Z."/>
            <person name="Liu Y."/>
            <person name="Xu W."/>
            <person name="Pan J."/>
            <person name="Luo Z.H."/>
            <person name="Li M."/>
        </authorList>
    </citation>
    <scope>NUCLEOTIDE SEQUENCE [LARGE SCALE GENOMIC DNA]</scope>
    <source>
        <strain evidence="2">SpSt-897</strain>
    </source>
</reference>
<feature type="transmembrane region" description="Helical" evidence="1">
    <location>
        <begin position="111"/>
        <end position="131"/>
    </location>
</feature>
<protein>
    <submittedName>
        <fullName evidence="2">Succinate dehydrogenase cytochrome b subunit</fullName>
    </submittedName>
</protein>
<keyword evidence="1" id="KW-0472">Membrane</keyword>
<feature type="transmembrane region" description="Helical" evidence="1">
    <location>
        <begin position="151"/>
        <end position="171"/>
    </location>
</feature>
<feature type="transmembrane region" description="Helical" evidence="1">
    <location>
        <begin position="59"/>
        <end position="83"/>
    </location>
</feature>
<dbReference type="GO" id="GO:0016020">
    <property type="term" value="C:membrane"/>
    <property type="evidence" value="ECO:0007669"/>
    <property type="project" value="InterPro"/>
</dbReference>
<accession>A0A7C3V8V3</accession>
<dbReference type="AlphaFoldDB" id="A0A7C3V8V3"/>
<dbReference type="CDD" id="cd03498">
    <property type="entry name" value="SQR_TypeB_2_TM"/>
    <property type="match status" value="1"/>
</dbReference>
<dbReference type="SUPFAM" id="SSF81343">
    <property type="entry name" value="Fumarate reductase respiratory complex transmembrane subunits"/>
    <property type="match status" value="1"/>
</dbReference>
<organism evidence="2">
    <name type="scientific">Desulfobacca acetoxidans</name>
    <dbReference type="NCBI Taxonomy" id="60893"/>
    <lineage>
        <taxon>Bacteria</taxon>
        <taxon>Pseudomonadati</taxon>
        <taxon>Thermodesulfobacteriota</taxon>
        <taxon>Desulfobaccia</taxon>
        <taxon>Desulfobaccales</taxon>
        <taxon>Desulfobaccaceae</taxon>
        <taxon>Desulfobacca</taxon>
    </lineage>
</organism>
<evidence type="ECO:0000313" key="2">
    <source>
        <dbReference type="EMBL" id="HGF35039.1"/>
    </source>
</evidence>
<dbReference type="EMBL" id="DTMF01000288">
    <property type="protein sequence ID" value="HGF35039.1"/>
    <property type="molecule type" value="Genomic_DNA"/>
</dbReference>
<keyword evidence="1" id="KW-0812">Transmembrane</keyword>
<dbReference type="InterPro" id="IPR011138">
    <property type="entry name" value="Cytochrome_b-558"/>
</dbReference>
<dbReference type="Gene3D" id="1.20.1300.10">
    <property type="entry name" value="Fumarate reductase/succinate dehydrogenase, transmembrane subunit"/>
    <property type="match status" value="1"/>
</dbReference>
<feature type="transmembrane region" description="Helical" evidence="1">
    <location>
        <begin position="192"/>
        <end position="214"/>
    </location>
</feature>
<dbReference type="InterPro" id="IPR034804">
    <property type="entry name" value="SQR/QFR_C/D"/>
</dbReference>
<evidence type="ECO:0000256" key="1">
    <source>
        <dbReference type="SAM" id="Phobius"/>
    </source>
</evidence>